<sequence>EHLGESGGRRDPGRGGHDLRHERGGPQEPAEDRPRPAGERAPPLRDRGLGGPRGVVLAQGGDPARPPAARQGPLRPGRAPGGGPDRDAAGGGRGRDGCDARDPARL</sequence>
<feature type="compositionally biased region" description="Low complexity" evidence="1">
    <location>
        <begin position="54"/>
        <end position="78"/>
    </location>
</feature>
<organism evidence="2">
    <name type="scientific">uncultured Rubrobacteraceae bacterium</name>
    <dbReference type="NCBI Taxonomy" id="349277"/>
    <lineage>
        <taxon>Bacteria</taxon>
        <taxon>Bacillati</taxon>
        <taxon>Actinomycetota</taxon>
        <taxon>Rubrobacteria</taxon>
        <taxon>Rubrobacterales</taxon>
        <taxon>Rubrobacteraceae</taxon>
        <taxon>environmental samples</taxon>
    </lineage>
</organism>
<dbReference type="EMBL" id="CADCVM010000499">
    <property type="protein sequence ID" value="CAA9532995.1"/>
    <property type="molecule type" value="Genomic_DNA"/>
</dbReference>
<reference evidence="2" key="1">
    <citation type="submission" date="2020-02" db="EMBL/GenBank/DDBJ databases">
        <authorList>
            <person name="Meier V. D."/>
        </authorList>
    </citation>
    <scope>NUCLEOTIDE SEQUENCE</scope>
    <source>
        <strain evidence="2">AVDCRST_MAG05</strain>
    </source>
</reference>
<feature type="non-terminal residue" evidence="2">
    <location>
        <position position="1"/>
    </location>
</feature>
<protein>
    <submittedName>
        <fullName evidence="2">Uncharacterized protein</fullName>
    </submittedName>
</protein>
<proteinExistence type="predicted"/>
<feature type="non-terminal residue" evidence="2">
    <location>
        <position position="106"/>
    </location>
</feature>
<accession>A0A6J4TVT1</accession>
<evidence type="ECO:0000256" key="1">
    <source>
        <dbReference type="SAM" id="MobiDB-lite"/>
    </source>
</evidence>
<gene>
    <name evidence="2" type="ORF">AVDCRST_MAG05-4596</name>
</gene>
<name>A0A6J4TVT1_9ACTN</name>
<evidence type="ECO:0000313" key="2">
    <source>
        <dbReference type="EMBL" id="CAA9532995.1"/>
    </source>
</evidence>
<feature type="compositionally biased region" description="Basic and acidic residues" evidence="1">
    <location>
        <begin position="84"/>
        <end position="106"/>
    </location>
</feature>
<dbReference type="AlphaFoldDB" id="A0A6J4TVT1"/>
<feature type="compositionally biased region" description="Basic and acidic residues" evidence="1">
    <location>
        <begin position="1"/>
        <end position="48"/>
    </location>
</feature>
<feature type="region of interest" description="Disordered" evidence="1">
    <location>
        <begin position="1"/>
        <end position="106"/>
    </location>
</feature>